<proteinExistence type="inferred from homology"/>
<evidence type="ECO:0000256" key="14">
    <source>
        <dbReference type="RuleBase" id="RU366012"/>
    </source>
</evidence>
<dbReference type="InterPro" id="IPR050277">
    <property type="entry name" value="Sodium:Solute_Symporter"/>
</dbReference>
<accession>A0A1H3ZP67</accession>
<dbReference type="GO" id="GO:0005886">
    <property type="term" value="C:plasma membrane"/>
    <property type="evidence" value="ECO:0007669"/>
    <property type="project" value="UniProtKB-SubCell"/>
</dbReference>
<dbReference type="GO" id="GO:0015824">
    <property type="term" value="P:proline transport"/>
    <property type="evidence" value="ECO:0007669"/>
    <property type="project" value="UniProtKB-UniRule"/>
</dbReference>
<dbReference type="NCBIfam" id="TIGR02121">
    <property type="entry name" value="Na_Pro_sym"/>
    <property type="match status" value="1"/>
</dbReference>
<feature type="transmembrane region" description="Helical" evidence="14">
    <location>
        <begin position="314"/>
        <end position="334"/>
    </location>
</feature>
<keyword evidence="10 14" id="KW-0472">Membrane</keyword>
<feature type="transmembrane region" description="Helical" evidence="14">
    <location>
        <begin position="269"/>
        <end position="294"/>
    </location>
</feature>
<dbReference type="STRING" id="81409.SAMN04515656_10679"/>
<evidence type="ECO:0000256" key="7">
    <source>
        <dbReference type="ARBA" id="ARBA00022989"/>
    </source>
</evidence>
<evidence type="ECO:0000256" key="8">
    <source>
        <dbReference type="ARBA" id="ARBA00023053"/>
    </source>
</evidence>
<dbReference type="InterPro" id="IPR018212">
    <property type="entry name" value="Na/solute_symporter_CS"/>
</dbReference>
<feature type="transmembrane region" description="Helical" evidence="14">
    <location>
        <begin position="230"/>
        <end position="248"/>
    </location>
</feature>
<organism evidence="15 16">
    <name type="scientific">Eubacterium aggregans</name>
    <dbReference type="NCBI Taxonomy" id="81409"/>
    <lineage>
        <taxon>Bacteria</taxon>
        <taxon>Bacillati</taxon>
        <taxon>Bacillota</taxon>
        <taxon>Clostridia</taxon>
        <taxon>Eubacteriales</taxon>
        <taxon>Eubacteriaceae</taxon>
        <taxon>Eubacterium</taxon>
    </lineage>
</organism>
<dbReference type="Gene3D" id="1.20.1730.10">
    <property type="entry name" value="Sodium/glucose cotransporter"/>
    <property type="match status" value="1"/>
</dbReference>
<dbReference type="GO" id="GO:0031402">
    <property type="term" value="F:sodium ion binding"/>
    <property type="evidence" value="ECO:0007669"/>
    <property type="project" value="UniProtKB-UniRule"/>
</dbReference>
<keyword evidence="7 14" id="KW-1133">Transmembrane helix</keyword>
<gene>
    <name evidence="15" type="ORF">SAMN04515656_10679</name>
</gene>
<feature type="transmembrane region" description="Helical" evidence="14">
    <location>
        <begin position="65"/>
        <end position="87"/>
    </location>
</feature>
<keyword evidence="6 14" id="KW-0769">Symport</keyword>
<dbReference type="PANTHER" id="PTHR48086:SF3">
    <property type="entry name" value="SODIUM_PROLINE SYMPORTER"/>
    <property type="match status" value="1"/>
</dbReference>
<evidence type="ECO:0000256" key="10">
    <source>
        <dbReference type="ARBA" id="ARBA00023136"/>
    </source>
</evidence>
<evidence type="ECO:0000256" key="6">
    <source>
        <dbReference type="ARBA" id="ARBA00022847"/>
    </source>
</evidence>
<dbReference type="InterPro" id="IPR011851">
    <property type="entry name" value="Na/Pro_symporter"/>
</dbReference>
<dbReference type="EMBL" id="FNRK01000006">
    <property type="protein sequence ID" value="SEA25533.1"/>
    <property type="molecule type" value="Genomic_DNA"/>
</dbReference>
<dbReference type="PANTHER" id="PTHR48086">
    <property type="entry name" value="SODIUM/PROLINE SYMPORTER-RELATED"/>
    <property type="match status" value="1"/>
</dbReference>
<feature type="transmembrane region" description="Helical" evidence="14">
    <location>
        <begin position="395"/>
        <end position="414"/>
    </location>
</feature>
<evidence type="ECO:0000256" key="3">
    <source>
        <dbReference type="ARBA" id="ARBA00022448"/>
    </source>
</evidence>
<dbReference type="Proteomes" id="UP000199394">
    <property type="component" value="Unassembled WGS sequence"/>
</dbReference>
<comment type="function">
    <text evidence="14">Catalyzes the sodium-dependent uptake of extracellular L-proline.</text>
</comment>
<keyword evidence="14" id="KW-0029">Amino-acid transport</keyword>
<evidence type="ECO:0000256" key="5">
    <source>
        <dbReference type="ARBA" id="ARBA00022692"/>
    </source>
</evidence>
<dbReference type="CDD" id="cd11475">
    <property type="entry name" value="SLC5sbd_PutP"/>
    <property type="match status" value="1"/>
</dbReference>
<comment type="subcellular location">
    <subcellularLocation>
        <location evidence="1 14">Cell membrane</location>
        <topology evidence="1 14">Multi-pass membrane protein</topology>
    </subcellularLocation>
</comment>
<feature type="transmembrane region" description="Helical" evidence="14">
    <location>
        <begin position="421"/>
        <end position="438"/>
    </location>
</feature>
<dbReference type="AlphaFoldDB" id="A0A1H3ZP67"/>
<evidence type="ECO:0000256" key="4">
    <source>
        <dbReference type="ARBA" id="ARBA00022475"/>
    </source>
</evidence>
<feature type="transmembrane region" description="Helical" evidence="14">
    <location>
        <begin position="122"/>
        <end position="141"/>
    </location>
</feature>
<dbReference type="Pfam" id="PF00474">
    <property type="entry name" value="SSF"/>
    <property type="match status" value="1"/>
</dbReference>
<comment type="similarity">
    <text evidence="2 13">Belongs to the sodium:solute symporter (SSF) (TC 2.A.21) family.</text>
</comment>
<keyword evidence="9 14" id="KW-0406">Ion transport</keyword>
<evidence type="ECO:0000313" key="15">
    <source>
        <dbReference type="EMBL" id="SEA25533.1"/>
    </source>
</evidence>
<feature type="transmembrane region" description="Helical" evidence="14">
    <location>
        <begin position="444"/>
        <end position="465"/>
    </location>
</feature>
<evidence type="ECO:0000256" key="1">
    <source>
        <dbReference type="ARBA" id="ARBA00004651"/>
    </source>
</evidence>
<dbReference type="NCBIfam" id="TIGR00813">
    <property type="entry name" value="sss"/>
    <property type="match status" value="1"/>
</dbReference>
<keyword evidence="11 14" id="KW-0739">Sodium transport</keyword>
<keyword evidence="8 14" id="KW-0915">Sodium</keyword>
<feature type="transmembrane region" description="Helical" evidence="14">
    <location>
        <begin position="190"/>
        <end position="210"/>
    </location>
</feature>
<protein>
    <recommendedName>
        <fullName evidence="14">Sodium/proline symporter</fullName>
    </recommendedName>
    <alternativeName>
        <fullName evidence="14">Proline permease</fullName>
    </alternativeName>
</protein>
<dbReference type="OrthoDB" id="9810181at2"/>
<evidence type="ECO:0000313" key="16">
    <source>
        <dbReference type="Proteomes" id="UP000199394"/>
    </source>
</evidence>
<dbReference type="PROSITE" id="PS00456">
    <property type="entry name" value="NA_SOLUT_SYMP_1"/>
    <property type="match status" value="1"/>
</dbReference>
<comment type="catalytic activity">
    <reaction evidence="12">
        <text>L-proline(in) + Na(+)(in) = L-proline(out) + Na(+)(out)</text>
        <dbReference type="Rhea" id="RHEA:28967"/>
        <dbReference type="ChEBI" id="CHEBI:29101"/>
        <dbReference type="ChEBI" id="CHEBI:60039"/>
    </reaction>
</comment>
<keyword evidence="3 14" id="KW-0813">Transport</keyword>
<reference evidence="15 16" key="1">
    <citation type="submission" date="2016-10" db="EMBL/GenBank/DDBJ databases">
        <authorList>
            <person name="de Groot N.N."/>
        </authorList>
    </citation>
    <scope>NUCLEOTIDE SEQUENCE [LARGE SCALE GENOMIC DNA]</scope>
    <source>
        <strain evidence="15 16">SR12</strain>
    </source>
</reference>
<sequence length="491" mass="52785">MKISGELVIFFVYLIVLIAIGLHFYKKSDSAEGFFLGGRGLGSWVTAFSAQASDMSGWLLMGLPGAIYLGGMPEVWIGIGLFIGTALNWKFVAARLRTYTEETGSLTLSTFLEKRYKDPTRAIRIVSALVILVFFTIYSASGMVASGKLFQIMFGVDYRSAVIIGGVVIVAYTFLGGFLAVCWTDLIQGVLMVIAITVVPVLAMIEMGGLGTTMTAMAVQDIPINLFGNGISVLAILSAVAWGLGYFGQPHILVRFMGIRSIKDLPKSMTIAIVWVIVSLAGAILVGLLSIPLFPGLSGGSQETVFILMIRQYFPVWIGGIFLAAIMAAIMSTIDSQLLVSSSALTEDLWNVFAKKSLSDKMSVNIGRGAVVVIAVLAMLLALQDNASVMGLVSYAWSGFGAAFGPLVLFGLYSRKTTWQAALSGMVVGTLTVVIWKMTGMSSLMYEIVPGFLLNVVVILIVNRLTQPNPECMKEFDEMVAIVAAAKTERK</sequence>
<dbReference type="InterPro" id="IPR001734">
    <property type="entry name" value="Na/solute_symporter"/>
</dbReference>
<keyword evidence="16" id="KW-1185">Reference proteome</keyword>
<feature type="transmembrane region" description="Helical" evidence="14">
    <location>
        <begin position="365"/>
        <end position="383"/>
    </location>
</feature>
<feature type="transmembrane region" description="Helical" evidence="14">
    <location>
        <begin position="7"/>
        <end position="25"/>
    </location>
</feature>
<evidence type="ECO:0000256" key="9">
    <source>
        <dbReference type="ARBA" id="ARBA00023065"/>
    </source>
</evidence>
<feature type="transmembrane region" description="Helical" evidence="14">
    <location>
        <begin position="161"/>
        <end position="183"/>
    </location>
</feature>
<evidence type="ECO:0000256" key="2">
    <source>
        <dbReference type="ARBA" id="ARBA00006434"/>
    </source>
</evidence>
<dbReference type="GO" id="GO:0005298">
    <property type="term" value="F:proline:sodium symporter activity"/>
    <property type="evidence" value="ECO:0007669"/>
    <property type="project" value="UniProtKB-UniRule"/>
</dbReference>
<keyword evidence="5 14" id="KW-0812">Transmembrane</keyword>
<evidence type="ECO:0000256" key="11">
    <source>
        <dbReference type="ARBA" id="ARBA00023201"/>
    </source>
</evidence>
<dbReference type="RefSeq" id="WP_090305918.1">
    <property type="nucleotide sequence ID" value="NZ_FNRK01000006.1"/>
</dbReference>
<dbReference type="GO" id="GO:0015193">
    <property type="term" value="F:L-proline transmembrane transporter activity"/>
    <property type="evidence" value="ECO:0007669"/>
    <property type="project" value="TreeGrafter"/>
</dbReference>
<dbReference type="InterPro" id="IPR038377">
    <property type="entry name" value="Na/Glc_symporter_sf"/>
</dbReference>
<name>A0A1H3ZP67_9FIRM</name>
<evidence type="ECO:0000256" key="13">
    <source>
        <dbReference type="RuleBase" id="RU362091"/>
    </source>
</evidence>
<dbReference type="PROSITE" id="PS50283">
    <property type="entry name" value="NA_SOLUT_SYMP_3"/>
    <property type="match status" value="1"/>
</dbReference>
<evidence type="ECO:0000256" key="12">
    <source>
        <dbReference type="ARBA" id="ARBA00033708"/>
    </source>
</evidence>
<keyword evidence="4 14" id="KW-1003">Cell membrane</keyword>